<dbReference type="InterPro" id="IPR040748">
    <property type="entry name" value="HP0268"/>
</dbReference>
<evidence type="ECO:0000313" key="2">
    <source>
        <dbReference type="EMBL" id="PKZ29258.1"/>
    </source>
</evidence>
<evidence type="ECO:0000313" key="5">
    <source>
        <dbReference type="Proteomes" id="UP000509722"/>
    </source>
</evidence>
<evidence type="ECO:0000313" key="3">
    <source>
        <dbReference type="EMBL" id="QKF83702.1"/>
    </source>
</evidence>
<dbReference type="RefSeq" id="WP_016646130.1">
    <property type="nucleotide sequence ID" value="NZ_CACRSK010000002.1"/>
</dbReference>
<dbReference type="AlphaFoldDB" id="A0A2I1NA64"/>
<proteinExistence type="predicted"/>
<dbReference type="Proteomes" id="UP000234639">
    <property type="component" value="Unassembled WGS sequence"/>
</dbReference>
<dbReference type="Pfam" id="PF18618">
    <property type="entry name" value="HP0268"/>
    <property type="match status" value="1"/>
</dbReference>
<dbReference type="EMBL" id="CP053832">
    <property type="protein sequence ID" value="QKF83702.1"/>
    <property type="molecule type" value="Genomic_DNA"/>
</dbReference>
<accession>A0A2I1NA64</accession>
<evidence type="ECO:0000259" key="1">
    <source>
        <dbReference type="Pfam" id="PF18618"/>
    </source>
</evidence>
<dbReference type="GeneID" id="77175083"/>
<dbReference type="EMBL" id="PKHU01000004">
    <property type="protein sequence ID" value="PKZ29258.1"/>
    <property type="molecule type" value="Genomic_DNA"/>
</dbReference>
<gene>
    <name evidence="3" type="ORF">CURT_0172</name>
    <name evidence="2" type="ORF">CYJ41_05310</name>
</gene>
<feature type="domain" description="HP0268" evidence="1">
    <location>
        <begin position="1"/>
        <end position="80"/>
    </location>
</feature>
<dbReference type="OrthoDB" id="5345432at2"/>
<protein>
    <recommendedName>
        <fullName evidence="1">HP0268 domain-containing protein</fullName>
    </recommendedName>
</protein>
<dbReference type="Proteomes" id="UP000509722">
    <property type="component" value="Chromosome"/>
</dbReference>
<evidence type="ECO:0000313" key="4">
    <source>
        <dbReference type="Proteomes" id="UP000234639"/>
    </source>
</evidence>
<reference evidence="3 5" key="2">
    <citation type="submission" date="2020-05" db="EMBL/GenBank/DDBJ databases">
        <title>Complete genome sequencing of Campylobacter and Arcobacter type strains.</title>
        <authorList>
            <person name="Miller W.G."/>
            <person name="Yee E."/>
        </authorList>
    </citation>
    <scope>NUCLEOTIDE SEQUENCE [LARGE SCALE GENOMIC DNA]</scope>
    <source>
        <strain evidence="3 5">LMG 6451</strain>
    </source>
</reference>
<organism evidence="2 4">
    <name type="scientific">Campylobacter ureolyticus</name>
    <dbReference type="NCBI Taxonomy" id="827"/>
    <lineage>
        <taxon>Bacteria</taxon>
        <taxon>Pseudomonadati</taxon>
        <taxon>Campylobacterota</taxon>
        <taxon>Epsilonproteobacteria</taxon>
        <taxon>Campylobacterales</taxon>
        <taxon>Campylobacteraceae</taxon>
        <taxon>Campylobacter</taxon>
    </lineage>
</organism>
<name>A0A2I1NA64_9BACT</name>
<reference evidence="2 4" key="1">
    <citation type="submission" date="2017-12" db="EMBL/GenBank/DDBJ databases">
        <title>Phylogenetic diversity of female urinary microbiome.</title>
        <authorList>
            <person name="Thomas-White K."/>
            <person name="Wolfe A.J."/>
        </authorList>
    </citation>
    <scope>NUCLEOTIDE SEQUENCE [LARGE SCALE GENOMIC DNA]</scope>
    <source>
        <strain evidence="2 4">UMB0112</strain>
    </source>
</reference>
<sequence length="80" mass="9491">MELKIARSELSKAPNNISLSDIEKEVAKTGQRIFYFDRENQHKDLIALIEHFKKKNMSAYLRTVKYGLDENEFMYEVHIL</sequence>